<dbReference type="PaxDb" id="4113-PGSC0003DMT400087365"/>
<evidence type="ECO:0000313" key="2">
    <source>
        <dbReference type="EnsemblPlants" id="PGSC0003DMT400087365"/>
    </source>
</evidence>
<dbReference type="Gramene" id="PGSC0003DMT400087365">
    <property type="protein sequence ID" value="PGSC0003DMT400087365"/>
    <property type="gene ID" value="PGSC0003DMG400036936"/>
</dbReference>
<dbReference type="AlphaFoldDB" id="M1DDP8"/>
<dbReference type="EnsemblPlants" id="PGSC0003DMT400087365">
    <property type="protein sequence ID" value="PGSC0003DMT400087365"/>
    <property type="gene ID" value="PGSC0003DMG400036936"/>
</dbReference>
<organism evidence="2 3">
    <name type="scientific">Solanum tuberosum</name>
    <name type="common">Potato</name>
    <dbReference type="NCBI Taxonomy" id="4113"/>
    <lineage>
        <taxon>Eukaryota</taxon>
        <taxon>Viridiplantae</taxon>
        <taxon>Streptophyta</taxon>
        <taxon>Embryophyta</taxon>
        <taxon>Tracheophyta</taxon>
        <taxon>Spermatophyta</taxon>
        <taxon>Magnoliopsida</taxon>
        <taxon>eudicotyledons</taxon>
        <taxon>Gunneridae</taxon>
        <taxon>Pentapetalae</taxon>
        <taxon>asterids</taxon>
        <taxon>lamiids</taxon>
        <taxon>Solanales</taxon>
        <taxon>Solanaceae</taxon>
        <taxon>Solanoideae</taxon>
        <taxon>Solaneae</taxon>
        <taxon>Solanum</taxon>
    </lineage>
</organism>
<keyword evidence="3" id="KW-1185">Reference proteome</keyword>
<reference evidence="2" key="2">
    <citation type="submission" date="2015-06" db="UniProtKB">
        <authorList>
            <consortium name="EnsemblPlants"/>
        </authorList>
    </citation>
    <scope>IDENTIFICATION</scope>
    <source>
        <strain evidence="2">DM1-3 516 R44</strain>
    </source>
</reference>
<sequence>MLNGRLAEEVGEPDFARRLNPKMFGSPAQEEELRSKTHRDPSRILELTPPASSLVPRPTQTVVPAPPVQGPPQCGGIWAKEQSKDTNRQKGTKQAKEREKSNPGDRQEYSANHRVALQTAQSFGVPTLREETKSMINIGGR</sequence>
<protein>
    <submittedName>
        <fullName evidence="2">Uncharacterized protein</fullName>
    </submittedName>
</protein>
<feature type="compositionally biased region" description="Basic and acidic residues" evidence="1">
    <location>
        <begin position="81"/>
        <end position="108"/>
    </location>
</feature>
<name>M1DDP8_SOLTU</name>
<reference evidence="3" key="1">
    <citation type="journal article" date="2011" name="Nature">
        <title>Genome sequence and analysis of the tuber crop potato.</title>
        <authorList>
            <consortium name="The Potato Genome Sequencing Consortium"/>
        </authorList>
    </citation>
    <scope>NUCLEOTIDE SEQUENCE [LARGE SCALE GENOMIC DNA]</scope>
    <source>
        <strain evidence="3">cv. DM1-3 516 R44</strain>
    </source>
</reference>
<evidence type="ECO:0000313" key="3">
    <source>
        <dbReference type="Proteomes" id="UP000011115"/>
    </source>
</evidence>
<evidence type="ECO:0000256" key="1">
    <source>
        <dbReference type="SAM" id="MobiDB-lite"/>
    </source>
</evidence>
<proteinExistence type="predicted"/>
<feature type="compositionally biased region" description="Basic and acidic residues" evidence="1">
    <location>
        <begin position="31"/>
        <end position="43"/>
    </location>
</feature>
<accession>M1DDP8</accession>
<feature type="region of interest" description="Disordered" evidence="1">
    <location>
        <begin position="1"/>
        <end position="141"/>
    </location>
</feature>
<dbReference type="InParanoid" id="M1DDP8"/>
<dbReference type="Proteomes" id="UP000011115">
    <property type="component" value="Unassembled WGS sequence"/>
</dbReference>
<dbReference type="HOGENOM" id="CLU_1828708_0_0_1"/>